<dbReference type="EMBL" id="RBLI01000001">
    <property type="protein sequence ID" value="RKS51825.1"/>
    <property type="molecule type" value="Genomic_DNA"/>
</dbReference>
<dbReference type="Gene3D" id="3.40.50.720">
    <property type="entry name" value="NAD(P)-binding Rossmann-like Domain"/>
    <property type="match status" value="1"/>
</dbReference>
<dbReference type="RefSeq" id="WP_024844685.1">
    <property type="nucleotide sequence ID" value="NZ_CP038203.1"/>
</dbReference>
<proteinExistence type="predicted"/>
<dbReference type="SMART" id="SM00829">
    <property type="entry name" value="PKS_ER"/>
    <property type="match status" value="1"/>
</dbReference>
<dbReference type="PANTHER" id="PTHR43677">
    <property type="entry name" value="SHORT-CHAIN DEHYDROGENASE/REDUCTASE"/>
    <property type="match status" value="1"/>
</dbReference>
<accession>A0A1I5LPA0</accession>
<dbReference type="CDD" id="cd08241">
    <property type="entry name" value="QOR1"/>
    <property type="match status" value="1"/>
</dbReference>
<evidence type="ECO:0000313" key="3">
    <source>
        <dbReference type="EMBL" id="QLH15279.1"/>
    </source>
</evidence>
<sequence length="322" mass="33024">MKTTWKMMQIKEMSGSPVAGCLSLAAPGPGEVLVGLRAAALNFADLLMTKGQYQETPPLPFIPGLEGAGEVLAAGAGVALAPGTRVVVQGQGTMAEANLFPAESCHPIPDAMGYDEAAGFLIAYGTSHFALTLRAGLRKGETLAVLGAAGGVGLTAVEIGAALGARVIAVARGADKLAVARAAGASDCIDSETCPDLRAALRDLGGVDVVYDPVGDAPGEAAFGALHPGGRFLVIGFAGGKPPALPLNHALVKNIAIHGFYWGGYRKLDPALLRQDIAALFALYEQGRLRPHVGATLPLERLAEGYELLASRRSTGKVIVSI</sequence>
<dbReference type="EMBL" id="CP044426">
    <property type="protein sequence ID" value="QFG37714.1"/>
    <property type="molecule type" value="Genomic_DNA"/>
</dbReference>
<dbReference type="InterPro" id="IPR011032">
    <property type="entry name" value="GroES-like_sf"/>
</dbReference>
<dbReference type="KEGG" id="ppan:ESD82_16570"/>
<dbReference type="Pfam" id="PF08240">
    <property type="entry name" value="ADH_N"/>
    <property type="match status" value="1"/>
</dbReference>
<protein>
    <submittedName>
        <fullName evidence="3">NADPH:quinone oxidoreductase family protein</fullName>
    </submittedName>
    <submittedName>
        <fullName evidence="4">NADPH:quinone reductase-like Zn-dependent oxidoreductase</fullName>
    </submittedName>
</protein>
<evidence type="ECO:0000313" key="6">
    <source>
        <dbReference type="Proteomes" id="UP000326453"/>
    </source>
</evidence>
<dbReference type="OrthoDB" id="4190732at2"/>
<evidence type="ECO:0000313" key="7">
    <source>
        <dbReference type="Proteomes" id="UP000509322"/>
    </source>
</evidence>
<dbReference type="Proteomes" id="UP000273626">
    <property type="component" value="Unassembled WGS sequence"/>
</dbReference>
<dbReference type="InterPro" id="IPR036291">
    <property type="entry name" value="NAD(P)-bd_dom_sf"/>
</dbReference>
<gene>
    <name evidence="4" type="ORF">BDE18_1097</name>
    <name evidence="2" type="ORF">ESD82_16570</name>
    <name evidence="3" type="ORF">HYQ43_13825</name>
</gene>
<dbReference type="EMBL" id="CP058690">
    <property type="protein sequence ID" value="QLH15279.1"/>
    <property type="molecule type" value="Genomic_DNA"/>
</dbReference>
<dbReference type="InterPro" id="IPR020843">
    <property type="entry name" value="ER"/>
</dbReference>
<dbReference type="GO" id="GO:0016491">
    <property type="term" value="F:oxidoreductase activity"/>
    <property type="evidence" value="ECO:0007669"/>
    <property type="project" value="InterPro"/>
</dbReference>
<evidence type="ECO:0000313" key="2">
    <source>
        <dbReference type="EMBL" id="QFG37714.1"/>
    </source>
</evidence>
<keyword evidence="5" id="KW-1185">Reference proteome</keyword>
<dbReference type="Gene3D" id="3.90.180.10">
    <property type="entry name" value="Medium-chain alcohol dehydrogenases, catalytic domain"/>
    <property type="match status" value="1"/>
</dbReference>
<name>A0A1I5LPA0_PARPN</name>
<dbReference type="InterPro" id="IPR013149">
    <property type="entry name" value="ADH-like_C"/>
</dbReference>
<evidence type="ECO:0000313" key="5">
    <source>
        <dbReference type="Proteomes" id="UP000273626"/>
    </source>
</evidence>
<dbReference type="InterPro" id="IPR051397">
    <property type="entry name" value="Zn-ADH-like_protein"/>
</dbReference>
<dbReference type="SUPFAM" id="SSF51735">
    <property type="entry name" value="NAD(P)-binding Rossmann-fold domains"/>
    <property type="match status" value="1"/>
</dbReference>
<dbReference type="Proteomes" id="UP000509322">
    <property type="component" value="Chromosome 2"/>
</dbReference>
<reference evidence="4 5" key="1">
    <citation type="submission" date="2018-10" db="EMBL/GenBank/DDBJ databases">
        <title>Genomic Encyclopedia of Archaeal and Bacterial Type Strains, Phase II (KMG-II): from individual species to whole genera.</title>
        <authorList>
            <person name="Goeker M."/>
        </authorList>
    </citation>
    <scope>NUCLEOTIDE SEQUENCE [LARGE SCALE GENOMIC DNA]</scope>
    <source>
        <strain evidence="5">ATCC 35512 / DSM 2944 / CIP 106514 / LMD 82.5 / NBRC 102493 / NCCB 82005 / GB17</strain>
        <strain evidence="4">DSM 2944</strain>
    </source>
</reference>
<reference evidence="3 7" key="3">
    <citation type="submission" date="2020-07" db="EMBL/GenBank/DDBJ databases">
        <title>The complete genome of Paracoccus pantotrophus ACCC 10489.</title>
        <authorList>
            <person name="Si Y."/>
        </authorList>
    </citation>
    <scope>NUCLEOTIDE SEQUENCE [LARGE SCALE GENOMIC DNA]</scope>
    <source>
        <strain evidence="3 7">ACCC10489</strain>
    </source>
</reference>
<dbReference type="PANTHER" id="PTHR43677:SF4">
    <property type="entry name" value="QUINONE OXIDOREDUCTASE-LIKE PROTEIN 2"/>
    <property type="match status" value="1"/>
</dbReference>
<dbReference type="GeneID" id="51372204"/>
<dbReference type="Pfam" id="PF00107">
    <property type="entry name" value="ADH_zinc_N"/>
    <property type="match status" value="1"/>
</dbReference>
<dbReference type="SUPFAM" id="SSF50129">
    <property type="entry name" value="GroES-like"/>
    <property type="match status" value="1"/>
</dbReference>
<dbReference type="Proteomes" id="UP000326453">
    <property type="component" value="Chromosome 1"/>
</dbReference>
<organism evidence="3 7">
    <name type="scientific">Paracoccus pantotrophus</name>
    <name type="common">Thiosphaera pantotropha</name>
    <dbReference type="NCBI Taxonomy" id="82367"/>
    <lineage>
        <taxon>Bacteria</taxon>
        <taxon>Pseudomonadati</taxon>
        <taxon>Pseudomonadota</taxon>
        <taxon>Alphaproteobacteria</taxon>
        <taxon>Rhodobacterales</taxon>
        <taxon>Paracoccaceae</taxon>
        <taxon>Paracoccus</taxon>
    </lineage>
</organism>
<reference evidence="2 6" key="2">
    <citation type="submission" date="2019-01" db="EMBL/GenBank/DDBJ databases">
        <title>Complete Genome Sequence and Annotation of the Paracoccus pantotrophus type strain DSM 2944.</title>
        <authorList>
            <person name="Bockwoldt J.A."/>
            <person name="Zimmermann M."/>
            <person name="Tiso T."/>
            <person name="Blank L.M."/>
        </authorList>
    </citation>
    <scope>NUCLEOTIDE SEQUENCE [LARGE SCALE GENOMIC DNA]</scope>
    <source>
        <strain evidence="2 6">DSM 2944</strain>
    </source>
</reference>
<dbReference type="InterPro" id="IPR013154">
    <property type="entry name" value="ADH-like_N"/>
</dbReference>
<evidence type="ECO:0000259" key="1">
    <source>
        <dbReference type="SMART" id="SM00829"/>
    </source>
</evidence>
<feature type="domain" description="Enoyl reductase (ER)" evidence="1">
    <location>
        <begin position="20"/>
        <end position="320"/>
    </location>
</feature>
<evidence type="ECO:0000313" key="4">
    <source>
        <dbReference type="EMBL" id="RKS51825.1"/>
    </source>
</evidence>
<dbReference type="AlphaFoldDB" id="A0A1I5LPA0"/>